<dbReference type="Gene3D" id="3.10.180.10">
    <property type="entry name" value="2,3-Dihydroxybiphenyl 1,2-Dioxygenase, domain 1"/>
    <property type="match status" value="1"/>
</dbReference>
<protein>
    <submittedName>
        <fullName evidence="2">Glyoxalase/bleomycin resistance/dioxygenase family protein</fullName>
    </submittedName>
</protein>
<accession>A0A947DGF3</accession>
<proteinExistence type="predicted"/>
<dbReference type="InterPro" id="IPR029068">
    <property type="entry name" value="Glyas_Bleomycin-R_OHBP_Dase"/>
</dbReference>
<feature type="domain" description="Glyoxalase/fosfomycin resistance/dioxygenase" evidence="1">
    <location>
        <begin position="8"/>
        <end position="112"/>
    </location>
</feature>
<evidence type="ECO:0000313" key="2">
    <source>
        <dbReference type="EMBL" id="MBT9316189.1"/>
    </source>
</evidence>
<reference evidence="2" key="2">
    <citation type="journal article" date="2021" name="Mar. Drugs">
        <title>Genome Reduction and Secondary Metabolism of the Marine Sponge-Associated Cyanobacterium Leptothoe.</title>
        <authorList>
            <person name="Konstantinou D."/>
            <person name="Popin R.V."/>
            <person name="Fewer D.P."/>
            <person name="Sivonen K."/>
            <person name="Gkelis S."/>
        </authorList>
    </citation>
    <scope>NUCLEOTIDE SEQUENCE</scope>
    <source>
        <strain evidence="2">TAU-MAC 1115</strain>
    </source>
</reference>
<dbReference type="InterPro" id="IPR004360">
    <property type="entry name" value="Glyas_Fos-R_dOase_dom"/>
</dbReference>
<dbReference type="RefSeq" id="WP_215609255.1">
    <property type="nucleotide sequence ID" value="NZ_JADOES010000022.1"/>
</dbReference>
<dbReference type="Proteomes" id="UP000717364">
    <property type="component" value="Unassembled WGS sequence"/>
</dbReference>
<dbReference type="Pfam" id="PF00903">
    <property type="entry name" value="Glyoxalase"/>
    <property type="match status" value="1"/>
</dbReference>
<name>A0A947DGF3_9CYAN</name>
<evidence type="ECO:0000313" key="3">
    <source>
        <dbReference type="Proteomes" id="UP000717364"/>
    </source>
</evidence>
<keyword evidence="3" id="KW-1185">Reference proteome</keyword>
<organism evidence="2 3">
    <name type="scientific">Leptothoe spongobia TAU-MAC 1115</name>
    <dbReference type="NCBI Taxonomy" id="1967444"/>
    <lineage>
        <taxon>Bacteria</taxon>
        <taxon>Bacillati</taxon>
        <taxon>Cyanobacteriota</taxon>
        <taxon>Cyanophyceae</taxon>
        <taxon>Nodosilineales</taxon>
        <taxon>Cymatolegaceae</taxon>
        <taxon>Leptothoe</taxon>
        <taxon>Leptothoe spongobia</taxon>
    </lineage>
</organism>
<gene>
    <name evidence="2" type="ORF">IXB50_12230</name>
</gene>
<dbReference type="AlphaFoldDB" id="A0A947DGF3"/>
<evidence type="ECO:0000259" key="1">
    <source>
        <dbReference type="Pfam" id="PF00903"/>
    </source>
</evidence>
<dbReference type="EMBL" id="JADOES010000022">
    <property type="protein sequence ID" value="MBT9316189.1"/>
    <property type="molecule type" value="Genomic_DNA"/>
</dbReference>
<dbReference type="SUPFAM" id="SSF54593">
    <property type="entry name" value="Glyoxalase/Bleomycin resistance protein/Dihydroxybiphenyl dioxygenase"/>
    <property type="match status" value="1"/>
</dbReference>
<reference evidence="2" key="1">
    <citation type="submission" date="2020-11" db="EMBL/GenBank/DDBJ databases">
        <authorList>
            <person name="Konstantinou D."/>
            <person name="Gkelis S."/>
            <person name="Popin R."/>
            <person name="Fewer D."/>
            <person name="Sivonen K."/>
        </authorList>
    </citation>
    <scope>NUCLEOTIDE SEQUENCE</scope>
    <source>
        <strain evidence="2">TAU-MAC 1115</strain>
    </source>
</reference>
<sequence>MSVKPVAVLIHVHSLAEAREWYKKAFPMATEIHLEKQDFVSLDIDGFTIELVHADQKVSSGKAGSVLYWAVAHLDKAISHFVALGSTVYRGPMAIENGLGMCQVTDPFGNLIGLRGPYENGDSAP</sequence>
<comment type="caution">
    <text evidence="2">The sequence shown here is derived from an EMBL/GenBank/DDBJ whole genome shotgun (WGS) entry which is preliminary data.</text>
</comment>